<organism evidence="4 5">
    <name type="scientific">Enterococcus gallinarum</name>
    <dbReference type="NCBI Taxonomy" id="1353"/>
    <lineage>
        <taxon>Bacteria</taxon>
        <taxon>Bacillati</taxon>
        <taxon>Bacillota</taxon>
        <taxon>Bacilli</taxon>
        <taxon>Lactobacillales</taxon>
        <taxon>Enterococcaceae</taxon>
        <taxon>Enterococcus</taxon>
    </lineage>
</organism>
<evidence type="ECO:0000256" key="2">
    <source>
        <dbReference type="ARBA" id="ARBA00022806"/>
    </source>
</evidence>
<evidence type="ECO:0008006" key="6">
    <source>
        <dbReference type="Google" id="ProtNLM"/>
    </source>
</evidence>
<protein>
    <recommendedName>
        <fullName evidence="6">PD-(D/E)XK endonuclease-like domain-containing protein</fullName>
    </recommendedName>
</protein>
<dbReference type="InterPro" id="IPR011604">
    <property type="entry name" value="PDDEXK-like_dom_sf"/>
</dbReference>
<accession>A0ABD4ZT38</accession>
<evidence type="ECO:0000256" key="3">
    <source>
        <dbReference type="ARBA" id="ARBA00022840"/>
    </source>
</evidence>
<dbReference type="AlphaFoldDB" id="A0ABD4ZT38"/>
<keyword evidence="3" id="KW-0067">ATP-binding</keyword>
<dbReference type="Gene3D" id="3.90.320.10">
    <property type="match status" value="1"/>
</dbReference>
<keyword evidence="2" id="KW-0378">Hydrolase</keyword>
<evidence type="ECO:0000313" key="4">
    <source>
        <dbReference type="EMBL" id="MDL4935768.1"/>
    </source>
</evidence>
<comment type="caution">
    <text evidence="4">The sequence shown here is derived from an EMBL/GenBank/DDBJ whole genome shotgun (WGS) entry which is preliminary data.</text>
</comment>
<dbReference type="GO" id="GO:0005524">
    <property type="term" value="F:ATP binding"/>
    <property type="evidence" value="ECO:0007669"/>
    <property type="project" value="UniProtKB-KW"/>
</dbReference>
<sequence>MEIETLLLKQKEHDIQQIQERKQYPNLPKFSPSGASKCQLELYRQIHGLPVPQLDLQPYHKRWTRNASAIHEITQRDLLHMEKVLDNPRFTVKRLENGLAAWERNIHTFKEITYKGQTFIISGMCDGLLTDTITGDTVIFEYKTKSTTIAAVGTYKMKDIMESHKLQGICYSILFMGDPFEDRDDMEVFLYESLAKDGWNKGEEARSDIRTFQLKITLEDRLAVLEKFADVVALTEEPEHTDCENFFCPLK</sequence>
<evidence type="ECO:0000256" key="1">
    <source>
        <dbReference type="ARBA" id="ARBA00022741"/>
    </source>
</evidence>
<reference evidence="4 5" key="1">
    <citation type="submission" date="2023-06" db="EMBL/GenBank/DDBJ databases">
        <title>Acute promotion of culturable opportunistic pathogens and persistent increase of antibiotic resistance following antibiotic exposure in mouse gut microbiota.</title>
        <authorList>
            <person name="Li L."/>
            <person name="Wang B."/>
            <person name="Sun Y."/>
            <person name="Wang M."/>
            <person name="Xu H."/>
        </authorList>
    </citation>
    <scope>NUCLEOTIDE SEQUENCE [LARGE SCALE GENOMIC DNA]</scope>
    <source>
        <strain evidence="4 5">CRI2_2</strain>
    </source>
</reference>
<evidence type="ECO:0000313" key="5">
    <source>
        <dbReference type="Proteomes" id="UP001241571"/>
    </source>
</evidence>
<dbReference type="GO" id="GO:0004386">
    <property type="term" value="F:helicase activity"/>
    <property type="evidence" value="ECO:0007669"/>
    <property type="project" value="UniProtKB-KW"/>
</dbReference>
<gene>
    <name evidence="4" type="ORF">QRX88_08585</name>
</gene>
<dbReference type="EMBL" id="JASUBT010000005">
    <property type="protein sequence ID" value="MDL4935768.1"/>
    <property type="molecule type" value="Genomic_DNA"/>
</dbReference>
<name>A0ABD4ZT38_ENTGA</name>
<keyword evidence="1" id="KW-0547">Nucleotide-binding</keyword>
<dbReference type="Proteomes" id="UP001241571">
    <property type="component" value="Unassembled WGS sequence"/>
</dbReference>
<proteinExistence type="predicted"/>
<dbReference type="RefSeq" id="WP_285905921.1">
    <property type="nucleotide sequence ID" value="NZ_JASUBT010000005.1"/>
</dbReference>
<keyword evidence="2" id="KW-0347">Helicase</keyword>